<reference evidence="1 2" key="1">
    <citation type="submission" date="2015-09" db="EMBL/GenBank/DDBJ databases">
        <authorList>
            <consortium name="Pathogen Informatics"/>
        </authorList>
    </citation>
    <scope>NUCLEOTIDE SEQUENCE [LARGE SCALE GENOMIC DNA]</scope>
    <source>
        <strain evidence="1 2">2789STDY5834856</strain>
    </source>
</reference>
<organism evidence="1 2">
    <name type="scientific">Clostridium disporicum</name>
    <dbReference type="NCBI Taxonomy" id="84024"/>
    <lineage>
        <taxon>Bacteria</taxon>
        <taxon>Bacillati</taxon>
        <taxon>Bacillota</taxon>
        <taxon>Clostridia</taxon>
        <taxon>Eubacteriales</taxon>
        <taxon>Clostridiaceae</taxon>
        <taxon>Clostridium</taxon>
    </lineage>
</organism>
<dbReference type="Proteomes" id="UP000095594">
    <property type="component" value="Unassembled WGS sequence"/>
</dbReference>
<accession>A0A174BB50</accession>
<protein>
    <submittedName>
        <fullName evidence="1">Uncharacterized protein</fullName>
    </submittedName>
</protein>
<evidence type="ECO:0000313" key="2">
    <source>
        <dbReference type="Proteomes" id="UP000095594"/>
    </source>
</evidence>
<dbReference type="OrthoDB" id="1925836at2"/>
<dbReference type="RefSeq" id="WP_055264063.1">
    <property type="nucleotide sequence ID" value="NZ_CABIXQ010000004.1"/>
</dbReference>
<gene>
    <name evidence="1" type="ORF">ERS852471_00751</name>
</gene>
<sequence>MTRDTREELLELYTELTDCGVVFHYGNEEIDNGEITNFEIDDEDVITIELDGCETYEIELQDFIDNHSKDGVNYHSFEMGRRFDHILADK</sequence>
<proteinExistence type="predicted"/>
<name>A0A174BB50_9CLOT</name>
<dbReference type="EMBL" id="CYZX01000004">
    <property type="protein sequence ID" value="CUN98007.1"/>
    <property type="molecule type" value="Genomic_DNA"/>
</dbReference>
<dbReference type="AlphaFoldDB" id="A0A174BB50"/>
<evidence type="ECO:0000313" key="1">
    <source>
        <dbReference type="EMBL" id="CUN98007.1"/>
    </source>
</evidence>